<dbReference type="PANTHER" id="PTHR46510">
    <property type="entry name" value="BROMODOMAIN ADJACENT TO ZINC FINGER DOMAIN PROTEIN 1A"/>
    <property type="match status" value="1"/>
</dbReference>
<evidence type="ECO:0000256" key="2">
    <source>
        <dbReference type="ARBA" id="ARBA00023242"/>
    </source>
</evidence>
<gene>
    <name evidence="5" type="ORF">C7M84_021529</name>
</gene>
<dbReference type="AlphaFoldDB" id="A0A3R7NEH1"/>
<dbReference type="GO" id="GO:0045740">
    <property type="term" value="P:positive regulation of DNA replication"/>
    <property type="evidence" value="ECO:0007669"/>
    <property type="project" value="TreeGrafter"/>
</dbReference>
<dbReference type="GO" id="GO:0000228">
    <property type="term" value="C:nuclear chromosome"/>
    <property type="evidence" value="ECO:0007669"/>
    <property type="project" value="TreeGrafter"/>
</dbReference>
<feature type="compositionally biased region" description="Basic and acidic residues" evidence="3">
    <location>
        <begin position="80"/>
        <end position="95"/>
    </location>
</feature>
<dbReference type="GO" id="GO:0006355">
    <property type="term" value="P:regulation of DNA-templated transcription"/>
    <property type="evidence" value="ECO:0007669"/>
    <property type="project" value="TreeGrafter"/>
</dbReference>
<dbReference type="Pfam" id="PF15613">
    <property type="entry name" value="WSD"/>
    <property type="match status" value="1"/>
</dbReference>
<dbReference type="EMBL" id="QCYY01000453">
    <property type="protein sequence ID" value="ROT85039.1"/>
    <property type="molecule type" value="Genomic_DNA"/>
</dbReference>
<keyword evidence="2" id="KW-0539">Nucleus</keyword>
<feature type="region of interest" description="Disordered" evidence="3">
    <location>
        <begin position="80"/>
        <end position="132"/>
    </location>
</feature>
<dbReference type="InterPro" id="IPR047171">
    <property type="entry name" value="BAZ1A"/>
</dbReference>
<accession>A0A3R7NEH1</accession>
<organism evidence="5 6">
    <name type="scientific">Penaeus vannamei</name>
    <name type="common">Whiteleg shrimp</name>
    <name type="synonym">Litopenaeus vannamei</name>
    <dbReference type="NCBI Taxonomy" id="6689"/>
    <lineage>
        <taxon>Eukaryota</taxon>
        <taxon>Metazoa</taxon>
        <taxon>Ecdysozoa</taxon>
        <taxon>Arthropoda</taxon>
        <taxon>Crustacea</taxon>
        <taxon>Multicrustacea</taxon>
        <taxon>Malacostraca</taxon>
        <taxon>Eumalacostraca</taxon>
        <taxon>Eucarida</taxon>
        <taxon>Decapoda</taxon>
        <taxon>Dendrobranchiata</taxon>
        <taxon>Penaeoidea</taxon>
        <taxon>Penaeidae</taxon>
        <taxon>Penaeus</taxon>
    </lineage>
</organism>
<dbReference type="STRING" id="6689.A0A3R7NEH1"/>
<dbReference type="GO" id="GO:0006338">
    <property type="term" value="P:chromatin remodeling"/>
    <property type="evidence" value="ECO:0007669"/>
    <property type="project" value="InterPro"/>
</dbReference>
<sequence>MQQVLSMAKGVSITPLGQDRAYRRYWIFNSLPGLFVEDNELNPGTCRPTPTPYNPDSNLDMTEALQDLFRVQAEKNIEMISTEKDDKNNSDKENDGSDSPAKQGKASPNKKLLQTPDQNQHPDQIEVKKQPSAEGVDLIEKMEVNPPHLTNGDVKMECEVDSVNNVMVSDDNHPDVFGLCWANPKTCPVHAERTDRHFWYFFHRMEDYHSLTESLNERGYRENKLKANLECYKTTIETSLRMCPVYKLDPSQEPEIDLSIRKSNRNMTTKKDSDVNLNFPLGTPIDEILQLTLRDMILETEEKIHLGMLGSLRVEDRDMWRTAIEQGSYIREAELDWGGRKRISLLKVDLGIEVGEDDVEDLLDDAADIVKDLAQAILQLGQSVDSKYLQQPLGKQLF</sequence>
<evidence type="ECO:0000313" key="6">
    <source>
        <dbReference type="Proteomes" id="UP000283509"/>
    </source>
</evidence>
<dbReference type="GO" id="GO:0031445">
    <property type="term" value="P:regulation of heterochromatin formation"/>
    <property type="evidence" value="ECO:0007669"/>
    <property type="project" value="TreeGrafter"/>
</dbReference>
<dbReference type="Proteomes" id="UP000283509">
    <property type="component" value="Unassembled WGS sequence"/>
</dbReference>
<evidence type="ECO:0000313" key="5">
    <source>
        <dbReference type="EMBL" id="ROT85039.1"/>
    </source>
</evidence>
<dbReference type="InterPro" id="IPR028941">
    <property type="entry name" value="WHIM2_dom"/>
</dbReference>
<comment type="subcellular location">
    <subcellularLocation>
        <location evidence="1">Nucleus</location>
    </subcellularLocation>
</comment>
<comment type="caution">
    <text evidence="5">The sequence shown here is derived from an EMBL/GenBank/DDBJ whole genome shotgun (WGS) entry which is preliminary data.</text>
</comment>
<dbReference type="OrthoDB" id="332390at2759"/>
<evidence type="ECO:0000256" key="1">
    <source>
        <dbReference type="ARBA" id="ARBA00004123"/>
    </source>
</evidence>
<dbReference type="PANTHER" id="PTHR46510:SF1">
    <property type="entry name" value="BROMODOMAIN ADJACENT TO ZINC FINGER DOMAIN PROTEIN 1A"/>
    <property type="match status" value="1"/>
</dbReference>
<reference evidence="5 6" key="2">
    <citation type="submission" date="2019-01" db="EMBL/GenBank/DDBJ databases">
        <title>The decoding of complex shrimp genome reveals the adaptation for benthos swimmer, frequently molting mechanism and breeding impact on genome.</title>
        <authorList>
            <person name="Sun Y."/>
            <person name="Gao Y."/>
            <person name="Yu Y."/>
        </authorList>
    </citation>
    <scope>NUCLEOTIDE SEQUENCE [LARGE SCALE GENOMIC DNA]</scope>
    <source>
        <tissue evidence="5">Muscle</tissue>
    </source>
</reference>
<reference evidence="5 6" key="1">
    <citation type="submission" date="2018-04" db="EMBL/GenBank/DDBJ databases">
        <authorList>
            <person name="Zhang X."/>
            <person name="Yuan J."/>
            <person name="Li F."/>
            <person name="Xiang J."/>
        </authorList>
    </citation>
    <scope>NUCLEOTIDE SEQUENCE [LARGE SCALE GENOMIC DNA]</scope>
    <source>
        <tissue evidence="5">Muscle</tissue>
    </source>
</reference>
<dbReference type="GO" id="GO:0008623">
    <property type="term" value="C:CHRAC"/>
    <property type="evidence" value="ECO:0007669"/>
    <property type="project" value="TreeGrafter"/>
</dbReference>
<evidence type="ECO:0000259" key="4">
    <source>
        <dbReference type="Pfam" id="PF15613"/>
    </source>
</evidence>
<proteinExistence type="predicted"/>
<protein>
    <submittedName>
        <fullName evidence="5">Bromodomain adjacent to zinc finger domain protein 1A</fullName>
    </submittedName>
</protein>
<dbReference type="GO" id="GO:0003677">
    <property type="term" value="F:DNA binding"/>
    <property type="evidence" value="ECO:0007669"/>
    <property type="project" value="TreeGrafter"/>
</dbReference>
<name>A0A3R7NEH1_PENVA</name>
<evidence type="ECO:0000256" key="3">
    <source>
        <dbReference type="SAM" id="MobiDB-lite"/>
    </source>
</evidence>
<keyword evidence="6" id="KW-1185">Reference proteome</keyword>
<feature type="domain" description="WHIM2" evidence="4">
    <location>
        <begin position="12"/>
        <end position="232"/>
    </location>
</feature>